<dbReference type="RefSeq" id="WP_082217119.1">
    <property type="nucleotide sequence ID" value="NZ_FUZA01000007.1"/>
</dbReference>
<name>A0A1T5GZQ7_9BACT</name>
<dbReference type="EMBL" id="FUZA01000007">
    <property type="protein sequence ID" value="SKC13904.1"/>
    <property type="molecule type" value="Genomic_DNA"/>
</dbReference>
<dbReference type="PROSITE" id="PS51257">
    <property type="entry name" value="PROKAR_LIPOPROTEIN"/>
    <property type="match status" value="1"/>
</dbReference>
<dbReference type="AlphaFoldDB" id="A0A1T5GZQ7"/>
<dbReference type="Proteomes" id="UP000190897">
    <property type="component" value="Unassembled WGS sequence"/>
</dbReference>
<sequence>MKTNRIIFVITTLIIALGSCKQNDITKDSPMITVISPERNQDLKDITAFNVEAIIEPKNASVIRYYIRILDSEKRPVFEKKVDCNCIGEKRVNVKQAIEYDVNQSTDLLLRLSATLDDRTIIEEEVPFKMIDTHI</sequence>
<reference evidence="2" key="1">
    <citation type="submission" date="2017-02" db="EMBL/GenBank/DDBJ databases">
        <authorList>
            <person name="Varghese N."/>
            <person name="Submissions S."/>
        </authorList>
    </citation>
    <scope>NUCLEOTIDE SEQUENCE [LARGE SCALE GENOMIC DNA]</scope>
    <source>
        <strain evidence="2">DSM 22270</strain>
    </source>
</reference>
<organism evidence="1 2">
    <name type="scientific">Dyadobacter psychrophilus</name>
    <dbReference type="NCBI Taxonomy" id="651661"/>
    <lineage>
        <taxon>Bacteria</taxon>
        <taxon>Pseudomonadati</taxon>
        <taxon>Bacteroidota</taxon>
        <taxon>Cytophagia</taxon>
        <taxon>Cytophagales</taxon>
        <taxon>Spirosomataceae</taxon>
        <taxon>Dyadobacter</taxon>
    </lineage>
</organism>
<accession>A0A1T5GZQ7</accession>
<keyword evidence="2" id="KW-1185">Reference proteome</keyword>
<evidence type="ECO:0008006" key="3">
    <source>
        <dbReference type="Google" id="ProtNLM"/>
    </source>
</evidence>
<dbReference type="STRING" id="651661.SAMN05660293_04670"/>
<evidence type="ECO:0000313" key="1">
    <source>
        <dbReference type="EMBL" id="SKC13904.1"/>
    </source>
</evidence>
<protein>
    <recommendedName>
        <fullName evidence="3">DUF1573 domain-containing protein</fullName>
    </recommendedName>
</protein>
<proteinExistence type="predicted"/>
<gene>
    <name evidence="1" type="ORF">SAMN05660293_04670</name>
</gene>
<dbReference type="OrthoDB" id="959653at2"/>
<evidence type="ECO:0000313" key="2">
    <source>
        <dbReference type="Proteomes" id="UP000190897"/>
    </source>
</evidence>